<accession>A0A125Q4V0</accession>
<organism evidence="1 2">
    <name type="scientific">Rhizobium altiplani</name>
    <dbReference type="NCBI Taxonomy" id="1864509"/>
    <lineage>
        <taxon>Bacteria</taxon>
        <taxon>Pseudomonadati</taxon>
        <taxon>Pseudomonadota</taxon>
        <taxon>Alphaproteobacteria</taxon>
        <taxon>Hyphomicrobiales</taxon>
        <taxon>Rhizobiaceae</taxon>
        <taxon>Rhizobium/Agrobacterium group</taxon>
        <taxon>Rhizobium</taxon>
    </lineage>
</organism>
<protein>
    <submittedName>
        <fullName evidence="1">Uncharacterized protein</fullName>
    </submittedName>
</protein>
<evidence type="ECO:0000313" key="1">
    <source>
        <dbReference type="EMBL" id="KWV42756.1"/>
    </source>
</evidence>
<evidence type="ECO:0000313" key="2">
    <source>
        <dbReference type="Proteomes" id="UP000068164"/>
    </source>
</evidence>
<dbReference type="AlphaFoldDB" id="A0A125Q4V0"/>
<reference evidence="1 2" key="1">
    <citation type="submission" date="2015-11" db="EMBL/GenBank/DDBJ databases">
        <title>Draft Genome Sequence of the Strain BR 10423 (Rhizobium sp.) isolated from nodules of Mimosa pudica.</title>
        <authorList>
            <person name="Barauna A.C."/>
            <person name="Zilli J.E."/>
            <person name="Simoes-Araujo J.L."/>
            <person name="Reis V.M."/>
            <person name="James E.K."/>
            <person name="Reis F.B.Jr."/>
            <person name="Rouws L.F."/>
            <person name="Passos S.R."/>
            <person name="Gois S.R."/>
        </authorList>
    </citation>
    <scope>NUCLEOTIDE SEQUENCE [LARGE SCALE GENOMIC DNA]</scope>
    <source>
        <strain evidence="1 2">BR10423</strain>
    </source>
</reference>
<comment type="caution">
    <text evidence="1">The sequence shown here is derived from an EMBL/GenBank/DDBJ whole genome shotgun (WGS) entry which is preliminary data.</text>
</comment>
<dbReference type="Proteomes" id="UP000068164">
    <property type="component" value="Unassembled WGS sequence"/>
</dbReference>
<name>A0A125Q4V0_9HYPH</name>
<gene>
    <name evidence="1" type="ORF">AS026_20635</name>
</gene>
<proteinExistence type="predicted"/>
<sequence length="62" mass="6596">MASLDSSPPFKHIELGSRRLPLADDKSMVKYSIGSVAANWCMLTAGNASTLVQVEMACLPKG</sequence>
<dbReference type="EMBL" id="LNCD01000134">
    <property type="protein sequence ID" value="KWV42756.1"/>
    <property type="molecule type" value="Genomic_DNA"/>
</dbReference>
<keyword evidence="2" id="KW-1185">Reference proteome</keyword>
<dbReference type="RefSeq" id="WP_018857450.1">
    <property type="nucleotide sequence ID" value="NZ_LNCD01000134.1"/>
</dbReference>